<proteinExistence type="inferred from homology"/>
<evidence type="ECO:0000313" key="9">
    <source>
        <dbReference type="Proteomes" id="UP001445335"/>
    </source>
</evidence>
<dbReference type="InterPro" id="IPR036117">
    <property type="entry name" value="DhaL_dom_sf"/>
</dbReference>
<dbReference type="PROSITE" id="PS51480">
    <property type="entry name" value="DHAL"/>
    <property type="match status" value="1"/>
</dbReference>
<dbReference type="InterPro" id="IPR004007">
    <property type="entry name" value="DhaL_dom"/>
</dbReference>
<dbReference type="PANTHER" id="PTHR28629">
    <property type="entry name" value="TRIOKINASE/FMN CYCLASE"/>
    <property type="match status" value="1"/>
</dbReference>
<name>A0AAW1SE36_9CHLO</name>
<evidence type="ECO:0008006" key="10">
    <source>
        <dbReference type="Google" id="ProtNLM"/>
    </source>
</evidence>
<gene>
    <name evidence="8" type="ORF">WJX81_007058</name>
</gene>
<dbReference type="InterPro" id="IPR050861">
    <property type="entry name" value="Dihydroxyacetone_Kinase"/>
</dbReference>
<dbReference type="Pfam" id="PF02733">
    <property type="entry name" value="Dak1"/>
    <property type="match status" value="1"/>
</dbReference>
<dbReference type="Proteomes" id="UP001445335">
    <property type="component" value="Unassembled WGS sequence"/>
</dbReference>
<sequence>MLEGLVTAVPHLQRLDGFPEVKVVVNGSAEAPGSSKVAVISGGGSGHEPAHAGYVGNGMLTAAVAGDIFASPPAEAVLAAICAVTGPAGALLIVKNYTGDRLNFGMAAEQAKARGVKVEMVIVSDDCALPEKRNVGRRGIAGTVFVHKVAGAAAAAGLSLKAVAAEASAAAEAVGSMGVAIAVCTVPGGKPSERLAPGEMELGLGIHGEPGAWKGPALPTDEVVGQMLERIATGMSASEAGGLVPGARVALMVNSLGATTSMELAVAARAALARLADMQVSVERVLAGAYMTALDMAGLSLSLLLVDDARLARLDAPTLAPAWPAACALVTAAPQLDDLDGRAGDGDCGSTLRRGAEAVRAAVAARAGDFDSAAGAAEALADAVRSMGGTSGALYSLGLTAAAAALREGAADGAGALAGAFQVAVGTIAKYGGADEGDRTMLDALAPAARALQEAASAGCSVLEALRRAASAADEGARRTAELAAGAGRASYVPGAQYEGLLDPGALGVSIWLKAAASLDL</sequence>
<dbReference type="GO" id="GO:0019563">
    <property type="term" value="P:glycerol catabolic process"/>
    <property type="evidence" value="ECO:0007669"/>
    <property type="project" value="TreeGrafter"/>
</dbReference>
<keyword evidence="3" id="KW-0547">Nucleotide-binding</keyword>
<dbReference type="SUPFAM" id="SSF101473">
    <property type="entry name" value="DhaL-like"/>
    <property type="match status" value="1"/>
</dbReference>
<feature type="domain" description="DhaL" evidence="6">
    <location>
        <begin position="316"/>
        <end position="518"/>
    </location>
</feature>
<dbReference type="SUPFAM" id="SSF82549">
    <property type="entry name" value="DAK1/DegV-like"/>
    <property type="match status" value="1"/>
</dbReference>
<feature type="domain" description="DhaK" evidence="7">
    <location>
        <begin position="1"/>
        <end position="323"/>
    </location>
</feature>
<accession>A0AAW1SE36</accession>
<dbReference type="PROSITE" id="PS51481">
    <property type="entry name" value="DHAK"/>
    <property type="match status" value="1"/>
</dbReference>
<keyword evidence="2" id="KW-0808">Transferase</keyword>
<dbReference type="GO" id="GO:0004371">
    <property type="term" value="F:glycerone kinase activity"/>
    <property type="evidence" value="ECO:0007669"/>
    <property type="project" value="InterPro"/>
</dbReference>
<dbReference type="AlphaFoldDB" id="A0AAW1SE36"/>
<dbReference type="GO" id="GO:0005829">
    <property type="term" value="C:cytosol"/>
    <property type="evidence" value="ECO:0007669"/>
    <property type="project" value="TreeGrafter"/>
</dbReference>
<evidence type="ECO:0000313" key="8">
    <source>
        <dbReference type="EMBL" id="KAK9843804.1"/>
    </source>
</evidence>
<evidence type="ECO:0000256" key="2">
    <source>
        <dbReference type="ARBA" id="ARBA00022679"/>
    </source>
</evidence>
<dbReference type="PANTHER" id="PTHR28629:SF4">
    <property type="entry name" value="TRIOKINASE_FMN CYCLASE"/>
    <property type="match status" value="1"/>
</dbReference>
<evidence type="ECO:0000259" key="6">
    <source>
        <dbReference type="PROSITE" id="PS51480"/>
    </source>
</evidence>
<keyword evidence="9" id="KW-1185">Reference proteome</keyword>
<dbReference type="FunFam" id="3.40.50.10440:FF:000001">
    <property type="entry name" value="Dihydroxyacetone kinase, DhaK subunit"/>
    <property type="match status" value="1"/>
</dbReference>
<dbReference type="Pfam" id="PF02734">
    <property type="entry name" value="Dak2"/>
    <property type="match status" value="1"/>
</dbReference>
<dbReference type="FunFam" id="1.25.40.340:FF:000002">
    <property type="entry name" value="Dihydroxyacetone kinase, L subunit"/>
    <property type="match status" value="1"/>
</dbReference>
<evidence type="ECO:0000256" key="5">
    <source>
        <dbReference type="ARBA" id="ARBA00022840"/>
    </source>
</evidence>
<dbReference type="GO" id="GO:0005524">
    <property type="term" value="F:ATP binding"/>
    <property type="evidence" value="ECO:0007669"/>
    <property type="project" value="UniProtKB-KW"/>
</dbReference>
<reference evidence="8 9" key="1">
    <citation type="journal article" date="2024" name="Nat. Commun.">
        <title>Phylogenomics reveals the evolutionary origins of lichenization in chlorophyte algae.</title>
        <authorList>
            <person name="Puginier C."/>
            <person name="Libourel C."/>
            <person name="Otte J."/>
            <person name="Skaloud P."/>
            <person name="Haon M."/>
            <person name="Grisel S."/>
            <person name="Petersen M."/>
            <person name="Berrin J.G."/>
            <person name="Delaux P.M."/>
            <person name="Dal Grande F."/>
            <person name="Keller J."/>
        </authorList>
    </citation>
    <scope>NUCLEOTIDE SEQUENCE [LARGE SCALE GENOMIC DNA]</scope>
    <source>
        <strain evidence="8 9">SAG 245.80</strain>
    </source>
</reference>
<dbReference type="FunFam" id="3.30.1180.20:FF:000001">
    <property type="entry name" value="Dihydroxyacetone kinase 1"/>
    <property type="match status" value="1"/>
</dbReference>
<evidence type="ECO:0000256" key="1">
    <source>
        <dbReference type="ARBA" id="ARBA00008757"/>
    </source>
</evidence>
<dbReference type="InterPro" id="IPR004006">
    <property type="entry name" value="DhaK_dom"/>
</dbReference>
<comment type="caution">
    <text evidence="8">The sequence shown here is derived from an EMBL/GenBank/DDBJ whole genome shotgun (WGS) entry which is preliminary data.</text>
</comment>
<protein>
    <recommendedName>
        <fullName evidence="10">Dihydroxyacetone kinase</fullName>
    </recommendedName>
</protein>
<evidence type="ECO:0000256" key="3">
    <source>
        <dbReference type="ARBA" id="ARBA00022741"/>
    </source>
</evidence>
<comment type="similarity">
    <text evidence="1">Belongs to the dihydroxyacetone kinase (DAK) family.</text>
</comment>
<dbReference type="Gene3D" id="3.30.1180.20">
    <property type="entry name" value="Dihydroxyacetone kinase, domain 2"/>
    <property type="match status" value="1"/>
</dbReference>
<evidence type="ECO:0000256" key="4">
    <source>
        <dbReference type="ARBA" id="ARBA00022777"/>
    </source>
</evidence>
<keyword evidence="4" id="KW-0418">Kinase</keyword>
<keyword evidence="5" id="KW-0067">ATP-binding</keyword>
<dbReference type="EMBL" id="JALJOU010000005">
    <property type="protein sequence ID" value="KAK9843804.1"/>
    <property type="molecule type" value="Genomic_DNA"/>
</dbReference>
<organism evidence="8 9">
    <name type="scientific">Elliptochloris bilobata</name>
    <dbReference type="NCBI Taxonomy" id="381761"/>
    <lineage>
        <taxon>Eukaryota</taxon>
        <taxon>Viridiplantae</taxon>
        <taxon>Chlorophyta</taxon>
        <taxon>core chlorophytes</taxon>
        <taxon>Trebouxiophyceae</taxon>
        <taxon>Trebouxiophyceae incertae sedis</taxon>
        <taxon>Elliptochloris clade</taxon>
        <taxon>Elliptochloris</taxon>
    </lineage>
</organism>
<dbReference type="Gene3D" id="1.25.40.340">
    <property type="match status" value="1"/>
</dbReference>
<evidence type="ECO:0000259" key="7">
    <source>
        <dbReference type="PROSITE" id="PS51481"/>
    </source>
</evidence>
<dbReference type="Gene3D" id="3.40.50.10440">
    <property type="entry name" value="Dihydroxyacetone kinase, domain 1"/>
    <property type="match status" value="1"/>
</dbReference>
<dbReference type="SMART" id="SM01120">
    <property type="entry name" value="Dak2"/>
    <property type="match status" value="1"/>
</dbReference>